<evidence type="ECO:0000256" key="2">
    <source>
        <dbReference type="ARBA" id="ARBA00008432"/>
    </source>
</evidence>
<dbReference type="EMBL" id="FNAC01000071">
    <property type="protein sequence ID" value="SDD82331.1"/>
    <property type="molecule type" value="Genomic_DNA"/>
</dbReference>
<keyword evidence="5 6" id="KW-0472">Membrane</keyword>
<accession>A0A1G6XWH5</accession>
<dbReference type="Proteomes" id="UP000199060">
    <property type="component" value="Unassembled WGS sequence"/>
</dbReference>
<sequence>MKTWLSQWEPENVIFWNERGKSIAWRTLTITTVSLILSFATWFMVSAIVTRLDGIGFNFTSNQLFWLAALPGLAAGTLRIIHTFLIPIFGTRHVITISTFIKLIPVIGFGFAVMDPNTPYWVFVVLALTAGFGGGDFSSFMPSTNLFFPSRLKGSALGIQAGIGNFGVSLAQFMTPVVLGIGFYGSPQLFSQKNAIGENVQSEIYLQNASFWYAPLLIIVGVLCWVMLKSIPIKSSFKEQLGIFKDKHTWYCTVIYFMTFGTFAGLSAAFPLLLKSVYGPFDPSLDPLKYAFYGPLIGSAARVLFGFVADKTGGAVLTTISGLGLFVCTLAIIFLNLLTPSGIEQLGMFISVMMLLFFFTGIGNASTFKQFPVIFKHNPVHASGVIGWTAAIGAYGPFVFSLAISAFMSSTGNANGFFQLLALFLLIATGINWFFYHRKGAEKPC</sequence>
<dbReference type="Pfam" id="PF07690">
    <property type="entry name" value="MFS_1"/>
    <property type="match status" value="1"/>
</dbReference>
<feature type="transmembrane region" description="Helical" evidence="6">
    <location>
        <begin position="64"/>
        <end position="82"/>
    </location>
</feature>
<feature type="transmembrane region" description="Helical" evidence="6">
    <location>
        <begin position="94"/>
        <end position="114"/>
    </location>
</feature>
<name>A0A1G6XWH5_9BACT</name>
<feature type="transmembrane region" description="Helical" evidence="6">
    <location>
        <begin position="249"/>
        <end position="270"/>
    </location>
</feature>
<feature type="transmembrane region" description="Helical" evidence="6">
    <location>
        <begin position="23"/>
        <end position="44"/>
    </location>
</feature>
<keyword evidence="4 6" id="KW-1133">Transmembrane helix</keyword>
<evidence type="ECO:0000256" key="5">
    <source>
        <dbReference type="ARBA" id="ARBA00023136"/>
    </source>
</evidence>
<dbReference type="STRING" id="686796.SAMN04488104_10712"/>
<feature type="transmembrane region" description="Helical" evidence="6">
    <location>
        <begin position="345"/>
        <end position="365"/>
    </location>
</feature>
<dbReference type="Gene3D" id="1.20.1250.20">
    <property type="entry name" value="MFS general substrate transporter like domains"/>
    <property type="match status" value="1"/>
</dbReference>
<feature type="transmembrane region" description="Helical" evidence="6">
    <location>
        <begin position="385"/>
        <end position="404"/>
    </location>
</feature>
<comment type="subcellular location">
    <subcellularLocation>
        <location evidence="1">Membrane</location>
        <topology evidence="1">Multi-pass membrane protein</topology>
    </subcellularLocation>
</comment>
<feature type="transmembrane region" description="Helical" evidence="6">
    <location>
        <begin position="416"/>
        <end position="436"/>
    </location>
</feature>
<evidence type="ECO:0000256" key="1">
    <source>
        <dbReference type="ARBA" id="ARBA00004141"/>
    </source>
</evidence>
<feature type="transmembrane region" description="Helical" evidence="6">
    <location>
        <begin position="120"/>
        <end position="141"/>
    </location>
</feature>
<dbReference type="PANTHER" id="PTHR23515">
    <property type="entry name" value="HIGH-AFFINITY NITRATE TRANSPORTER 2.3"/>
    <property type="match status" value="1"/>
</dbReference>
<proteinExistence type="inferred from homology"/>
<feature type="transmembrane region" description="Helical" evidence="6">
    <location>
        <begin position="204"/>
        <end position="228"/>
    </location>
</feature>
<reference evidence="8" key="1">
    <citation type="submission" date="2016-10" db="EMBL/GenBank/DDBJ databases">
        <authorList>
            <person name="Varghese N."/>
            <person name="Submissions S."/>
        </authorList>
    </citation>
    <scope>NUCLEOTIDE SEQUENCE [LARGE SCALE GENOMIC DNA]</scope>
    <source>
        <strain evidence="8">DSM 23095</strain>
    </source>
</reference>
<keyword evidence="8" id="KW-1185">Reference proteome</keyword>
<protein>
    <submittedName>
        <fullName evidence="7">MFS transporter, NNP family, nitrate/nitrite transporter</fullName>
    </submittedName>
</protein>
<dbReference type="InterPro" id="IPR011701">
    <property type="entry name" value="MFS"/>
</dbReference>
<evidence type="ECO:0000313" key="7">
    <source>
        <dbReference type="EMBL" id="SDD82331.1"/>
    </source>
</evidence>
<evidence type="ECO:0000256" key="4">
    <source>
        <dbReference type="ARBA" id="ARBA00022989"/>
    </source>
</evidence>
<keyword evidence="3 6" id="KW-0812">Transmembrane</keyword>
<dbReference type="AlphaFoldDB" id="A0A1G6XWH5"/>
<evidence type="ECO:0000256" key="3">
    <source>
        <dbReference type="ARBA" id="ARBA00022692"/>
    </source>
</evidence>
<evidence type="ECO:0000313" key="8">
    <source>
        <dbReference type="Proteomes" id="UP000199060"/>
    </source>
</evidence>
<feature type="transmembrane region" description="Helical" evidence="6">
    <location>
        <begin position="316"/>
        <end position="339"/>
    </location>
</feature>
<evidence type="ECO:0000256" key="6">
    <source>
        <dbReference type="SAM" id="Phobius"/>
    </source>
</evidence>
<comment type="similarity">
    <text evidence="2">Belongs to the major facilitator superfamily. Nitrate/nitrite porter (TC 2.A.1.8) family.</text>
</comment>
<feature type="transmembrane region" description="Helical" evidence="6">
    <location>
        <begin position="290"/>
        <end position="309"/>
    </location>
</feature>
<dbReference type="OrthoDB" id="9773404at2"/>
<organism evidence="7 8">
    <name type="scientific">Algoriphagus faecimaris</name>
    <dbReference type="NCBI Taxonomy" id="686796"/>
    <lineage>
        <taxon>Bacteria</taxon>
        <taxon>Pseudomonadati</taxon>
        <taxon>Bacteroidota</taxon>
        <taxon>Cytophagia</taxon>
        <taxon>Cytophagales</taxon>
        <taxon>Cyclobacteriaceae</taxon>
        <taxon>Algoriphagus</taxon>
    </lineage>
</organism>
<dbReference type="InterPro" id="IPR036259">
    <property type="entry name" value="MFS_trans_sf"/>
</dbReference>
<dbReference type="GO" id="GO:0016020">
    <property type="term" value="C:membrane"/>
    <property type="evidence" value="ECO:0007669"/>
    <property type="project" value="UniProtKB-SubCell"/>
</dbReference>
<gene>
    <name evidence="7" type="ORF">SAMN04488104_10712</name>
</gene>
<dbReference type="RefSeq" id="WP_087941401.1">
    <property type="nucleotide sequence ID" value="NZ_FNAC01000071.1"/>
</dbReference>
<dbReference type="InterPro" id="IPR044772">
    <property type="entry name" value="NO3_transporter"/>
</dbReference>
<dbReference type="SUPFAM" id="SSF103473">
    <property type="entry name" value="MFS general substrate transporter"/>
    <property type="match status" value="1"/>
</dbReference>
<feature type="transmembrane region" description="Helical" evidence="6">
    <location>
        <begin position="162"/>
        <end position="184"/>
    </location>
</feature>
<dbReference type="GO" id="GO:0015112">
    <property type="term" value="F:nitrate transmembrane transporter activity"/>
    <property type="evidence" value="ECO:0007669"/>
    <property type="project" value="InterPro"/>
</dbReference>